<dbReference type="PROSITE" id="PS52029">
    <property type="entry name" value="LD_TPASE"/>
    <property type="match status" value="1"/>
</dbReference>
<keyword evidence="3 6" id="KW-0133">Cell shape</keyword>
<feature type="active site" description="Nucleophile" evidence="6">
    <location>
        <position position="431"/>
    </location>
</feature>
<proteinExistence type="predicted"/>
<keyword evidence="7" id="KW-0812">Transmembrane</keyword>
<keyword evidence="7" id="KW-1133">Transmembrane helix</keyword>
<feature type="domain" description="L,D-TPase catalytic" evidence="8">
    <location>
        <begin position="316"/>
        <end position="455"/>
    </location>
</feature>
<dbReference type="UniPathway" id="UPA00219"/>
<protein>
    <recommendedName>
        <fullName evidence="8">L,D-TPase catalytic domain-containing protein</fullName>
    </recommendedName>
</protein>
<evidence type="ECO:0000256" key="1">
    <source>
        <dbReference type="ARBA" id="ARBA00004752"/>
    </source>
</evidence>
<evidence type="ECO:0000256" key="6">
    <source>
        <dbReference type="PROSITE-ProRule" id="PRU01373"/>
    </source>
</evidence>
<evidence type="ECO:0000256" key="2">
    <source>
        <dbReference type="ARBA" id="ARBA00022679"/>
    </source>
</evidence>
<feature type="active site" description="Proton donor/acceptor" evidence="6">
    <location>
        <position position="415"/>
    </location>
</feature>
<dbReference type="GO" id="GO:0005576">
    <property type="term" value="C:extracellular region"/>
    <property type="evidence" value="ECO:0007669"/>
    <property type="project" value="TreeGrafter"/>
</dbReference>
<evidence type="ECO:0000256" key="3">
    <source>
        <dbReference type="ARBA" id="ARBA00022960"/>
    </source>
</evidence>
<dbReference type="GO" id="GO:0071972">
    <property type="term" value="F:peptidoglycan L,D-transpeptidase activity"/>
    <property type="evidence" value="ECO:0007669"/>
    <property type="project" value="TreeGrafter"/>
</dbReference>
<evidence type="ECO:0000256" key="7">
    <source>
        <dbReference type="SAM" id="Phobius"/>
    </source>
</evidence>
<dbReference type="InterPro" id="IPR038063">
    <property type="entry name" value="Transpep_catalytic_dom"/>
</dbReference>
<dbReference type="GO" id="GO:0008360">
    <property type="term" value="P:regulation of cell shape"/>
    <property type="evidence" value="ECO:0007669"/>
    <property type="project" value="UniProtKB-UniRule"/>
</dbReference>
<dbReference type="EMBL" id="LZRT01000011">
    <property type="protein sequence ID" value="OUM90661.1"/>
    <property type="molecule type" value="Genomic_DNA"/>
</dbReference>
<gene>
    <name evidence="9" type="ORF">BAA01_02245</name>
</gene>
<dbReference type="Pfam" id="PF03734">
    <property type="entry name" value="YkuD"/>
    <property type="match status" value="1"/>
</dbReference>
<comment type="pathway">
    <text evidence="1 6">Cell wall biogenesis; peptidoglycan biosynthesis.</text>
</comment>
<dbReference type="GO" id="GO:0016740">
    <property type="term" value="F:transferase activity"/>
    <property type="evidence" value="ECO:0007669"/>
    <property type="project" value="UniProtKB-KW"/>
</dbReference>
<dbReference type="CDD" id="cd16913">
    <property type="entry name" value="YkuD_like"/>
    <property type="match status" value="1"/>
</dbReference>
<evidence type="ECO:0000313" key="10">
    <source>
        <dbReference type="Proteomes" id="UP000196475"/>
    </source>
</evidence>
<evidence type="ECO:0000256" key="5">
    <source>
        <dbReference type="ARBA" id="ARBA00023316"/>
    </source>
</evidence>
<dbReference type="InterPro" id="IPR005490">
    <property type="entry name" value="LD_TPept_cat_dom"/>
</dbReference>
<keyword evidence="4 6" id="KW-0573">Peptidoglycan synthesis</keyword>
<keyword evidence="7" id="KW-0472">Membrane</keyword>
<dbReference type="GO" id="GO:0071555">
    <property type="term" value="P:cell wall organization"/>
    <property type="evidence" value="ECO:0007669"/>
    <property type="project" value="UniProtKB-UniRule"/>
</dbReference>
<evidence type="ECO:0000256" key="4">
    <source>
        <dbReference type="ARBA" id="ARBA00022984"/>
    </source>
</evidence>
<dbReference type="PANTHER" id="PTHR30582">
    <property type="entry name" value="L,D-TRANSPEPTIDASE"/>
    <property type="match status" value="1"/>
</dbReference>
<comment type="caution">
    <text evidence="9">The sequence shown here is derived from an EMBL/GenBank/DDBJ whole genome shotgun (WGS) entry which is preliminary data.</text>
</comment>
<dbReference type="SUPFAM" id="SSF141523">
    <property type="entry name" value="L,D-transpeptidase catalytic domain-like"/>
    <property type="match status" value="1"/>
</dbReference>
<accession>A0A1Y3PTH9</accession>
<dbReference type="Gene3D" id="2.40.440.10">
    <property type="entry name" value="L,D-transpeptidase catalytic domain-like"/>
    <property type="match status" value="1"/>
</dbReference>
<keyword evidence="2" id="KW-0808">Transferase</keyword>
<reference evidence="10" key="1">
    <citation type="submission" date="2016-06" db="EMBL/GenBank/DDBJ databases">
        <authorList>
            <person name="Nascimento L."/>
            <person name="Pereira R.V."/>
            <person name="Martins L.F."/>
            <person name="Quaggio R.B."/>
            <person name="Silva A.M."/>
            <person name="Setubal J.C."/>
        </authorList>
    </citation>
    <scope>NUCLEOTIDE SEQUENCE [LARGE SCALE GENOMIC DNA]</scope>
</reference>
<name>A0A1Y3PTH9_9BACI</name>
<feature type="transmembrane region" description="Helical" evidence="7">
    <location>
        <begin position="138"/>
        <end position="160"/>
    </location>
</feature>
<dbReference type="InterPro" id="IPR050979">
    <property type="entry name" value="LD-transpeptidase"/>
</dbReference>
<organism evidence="9 10">
    <name type="scientific">Bacillus thermozeamaize</name>
    <dbReference type="NCBI Taxonomy" id="230954"/>
    <lineage>
        <taxon>Bacteria</taxon>
        <taxon>Bacillati</taxon>
        <taxon>Bacillota</taxon>
        <taxon>Bacilli</taxon>
        <taxon>Bacillales</taxon>
        <taxon>Bacillaceae</taxon>
        <taxon>Bacillus</taxon>
    </lineage>
</organism>
<sequence length="556" mass="61308">MTHEHPFRERTNLERLKRNLYIDRSDPLYLQKKVRYLGQDFDALFQMAELREREGRPEKALELYRRAERAATSSTQFSRAVHRRRQLERSLQPVPTLQPVSALRPVPLLQSATTLHPAQTASAVAPRSTVGKGGSSRALIGLMGLLLGLLVGLLGAFWLVQYRLDVHFYHHSGPADQQPAQPGALRPGVWEEADQASLGLTYLRSAILGYYRLEGKFPDSLDELTGPFPSNYISAIPPDPVYGKRQVVDRWDGTGGWVYQKPPGGMVNEGTSTGGTKEGISLFVDPLVAVTQALQPNWKVGENGSFSGEFHRFEPIRLLIFPDERRVELASGDLTLLAADAAVGLPQSPTPEGDFFVRRRVWLPQGNVPERQTGRQTVRQSVQPSAMKPLFTVPSTVSSPYGVAGLEFAEGYAIHGTNSPETIGQAATLGCVRLDNETMRRFFAWTPLGTEVVIRGGKEGEAPSIEEKAPSLVAVSGSHSMQTHADQFHALQSHVQAAQSYEAQSRTAQSHAPQSYAADRAEFLALPLQHLTPTALEAIQPRADERDLTGVYRWKG</sequence>
<keyword evidence="5 6" id="KW-0961">Cell wall biogenesis/degradation</keyword>
<evidence type="ECO:0000259" key="8">
    <source>
        <dbReference type="PROSITE" id="PS52029"/>
    </source>
</evidence>
<dbReference type="GO" id="GO:0018104">
    <property type="term" value="P:peptidoglycan-protein cross-linking"/>
    <property type="evidence" value="ECO:0007669"/>
    <property type="project" value="TreeGrafter"/>
</dbReference>
<dbReference type="AlphaFoldDB" id="A0A1Y3PTH9"/>
<evidence type="ECO:0000313" key="9">
    <source>
        <dbReference type="EMBL" id="OUM90661.1"/>
    </source>
</evidence>
<dbReference type="Proteomes" id="UP000196475">
    <property type="component" value="Unassembled WGS sequence"/>
</dbReference>